<proteinExistence type="predicted"/>
<name>X1FZA0_9ZZZZ</name>
<dbReference type="AlphaFoldDB" id="X1FZA0"/>
<protein>
    <recommendedName>
        <fullName evidence="2">Phosphoribulokinase/uridine kinase domain-containing protein</fullName>
    </recommendedName>
</protein>
<accession>X1FZA0</accession>
<feature type="non-terminal residue" evidence="1">
    <location>
        <position position="1"/>
    </location>
</feature>
<evidence type="ECO:0000313" key="1">
    <source>
        <dbReference type="EMBL" id="GAH50961.1"/>
    </source>
</evidence>
<evidence type="ECO:0008006" key="2">
    <source>
        <dbReference type="Google" id="ProtNLM"/>
    </source>
</evidence>
<reference evidence="1" key="1">
    <citation type="journal article" date="2014" name="Front. Microbiol.">
        <title>High frequency of phylogenetically diverse reductive dehalogenase-homologous genes in deep subseafloor sedimentary metagenomes.</title>
        <authorList>
            <person name="Kawai M."/>
            <person name="Futagami T."/>
            <person name="Toyoda A."/>
            <person name="Takaki Y."/>
            <person name="Nishi S."/>
            <person name="Hori S."/>
            <person name="Arai W."/>
            <person name="Tsubouchi T."/>
            <person name="Morono Y."/>
            <person name="Uchiyama I."/>
            <person name="Ito T."/>
            <person name="Fujiyama A."/>
            <person name="Inagaki F."/>
            <person name="Takami H."/>
        </authorList>
    </citation>
    <scope>NUCLEOTIDE SEQUENCE</scope>
    <source>
        <strain evidence="1">Expedition CK06-06</strain>
    </source>
</reference>
<sequence length="97" mass="11310">EIINLKGIKTIIVEGTYTTMLKNIHQHIFIDRIYVDTRDVRKQRAREEQDEFLEKILEIEHKIISSHKPMADLIVMSEYGVAPVGKPTINGQTFFKK</sequence>
<comment type="caution">
    <text evidence="1">The sequence shown here is derived from an EMBL/GenBank/DDBJ whole genome shotgun (WGS) entry which is preliminary data.</text>
</comment>
<dbReference type="EMBL" id="BARU01024586">
    <property type="protein sequence ID" value="GAH50961.1"/>
    <property type="molecule type" value="Genomic_DNA"/>
</dbReference>
<gene>
    <name evidence="1" type="ORF">S03H2_39723</name>
</gene>
<organism evidence="1">
    <name type="scientific">marine sediment metagenome</name>
    <dbReference type="NCBI Taxonomy" id="412755"/>
    <lineage>
        <taxon>unclassified sequences</taxon>
        <taxon>metagenomes</taxon>
        <taxon>ecological metagenomes</taxon>
    </lineage>
</organism>